<evidence type="ECO:0000256" key="14">
    <source>
        <dbReference type="ARBA" id="ARBA00023157"/>
    </source>
</evidence>
<dbReference type="PANTHER" id="PTHR32234">
    <property type="entry name" value="THIOL:DISULFIDE INTERCHANGE PROTEIN DSBD"/>
    <property type="match status" value="1"/>
</dbReference>
<evidence type="ECO:0000256" key="9">
    <source>
        <dbReference type="ARBA" id="ARBA00022982"/>
    </source>
</evidence>
<evidence type="ECO:0000256" key="16">
    <source>
        <dbReference type="ARBA" id="ARBA00047388"/>
    </source>
</evidence>
<evidence type="ECO:0000313" key="20">
    <source>
        <dbReference type="EMBL" id="MBD1387852.1"/>
    </source>
</evidence>
<comment type="function">
    <text evidence="18">Required to facilitate the formation of correct disulfide bonds in some periplasmic proteins and for the assembly of the periplasmic c-type cytochromes. Acts by transferring electrons from cytoplasmic thioredoxin to the periplasm. This transfer involves a cascade of disulfide bond formation and reduction steps.</text>
</comment>
<dbReference type="GO" id="GO:0009055">
    <property type="term" value="F:electron transfer activity"/>
    <property type="evidence" value="ECO:0007669"/>
    <property type="project" value="UniProtKB-UniRule"/>
</dbReference>
<feature type="disulfide bond" description="Redox-active" evidence="18">
    <location>
        <begin position="494"/>
        <end position="497"/>
    </location>
</feature>
<keyword evidence="11 18" id="KW-0560">Oxidoreductase</keyword>
<comment type="subcellular location">
    <subcellularLocation>
        <location evidence="1 18">Cell inner membrane</location>
        <topology evidence="1 18">Multi-pass membrane protein</topology>
    </subcellularLocation>
</comment>
<dbReference type="InterPro" id="IPR013766">
    <property type="entry name" value="Thioredoxin_domain"/>
</dbReference>
<feature type="transmembrane region" description="Helical" evidence="18">
    <location>
        <begin position="334"/>
        <end position="357"/>
    </location>
</feature>
<keyword evidence="3 18" id="KW-0813">Transport</keyword>
<evidence type="ECO:0000259" key="19">
    <source>
        <dbReference type="PROSITE" id="PS51352"/>
    </source>
</evidence>
<evidence type="ECO:0000256" key="12">
    <source>
        <dbReference type="ARBA" id="ARBA00023027"/>
    </source>
</evidence>
<comment type="caution">
    <text evidence="18">Lacks conserved residue(s) required for the propagation of feature annotation.</text>
</comment>
<keyword evidence="12 18" id="KW-0520">NAD</keyword>
<dbReference type="GO" id="GO:0045454">
    <property type="term" value="P:cell redox homeostasis"/>
    <property type="evidence" value="ECO:0007669"/>
    <property type="project" value="TreeGrafter"/>
</dbReference>
<proteinExistence type="inferred from homology"/>
<dbReference type="Proteomes" id="UP000638014">
    <property type="component" value="Unassembled WGS sequence"/>
</dbReference>
<evidence type="ECO:0000256" key="15">
    <source>
        <dbReference type="ARBA" id="ARBA00023284"/>
    </source>
</evidence>
<feature type="disulfide bond" description="Redox-active" evidence="18">
    <location>
        <begin position="126"/>
        <end position="132"/>
    </location>
</feature>
<evidence type="ECO:0000256" key="3">
    <source>
        <dbReference type="ARBA" id="ARBA00022448"/>
    </source>
</evidence>
<evidence type="ECO:0000256" key="1">
    <source>
        <dbReference type="ARBA" id="ARBA00004429"/>
    </source>
</evidence>
<evidence type="ECO:0000256" key="17">
    <source>
        <dbReference type="ARBA" id="ARBA00047804"/>
    </source>
</evidence>
<feature type="transmembrane region" description="Helical" evidence="18">
    <location>
        <begin position="174"/>
        <end position="197"/>
    </location>
</feature>
<dbReference type="Gene3D" id="3.40.30.10">
    <property type="entry name" value="Glutaredoxin"/>
    <property type="match status" value="1"/>
</dbReference>
<dbReference type="AlphaFoldDB" id="A0A8J6QGG5"/>
<dbReference type="GO" id="GO:0017004">
    <property type="term" value="P:cytochrome complex assembly"/>
    <property type="evidence" value="ECO:0007669"/>
    <property type="project" value="UniProtKB-UniRule"/>
</dbReference>
<feature type="domain" description="Thioredoxin" evidence="19">
    <location>
        <begin position="444"/>
        <end position="579"/>
    </location>
</feature>
<sequence length="582" mass="62675" precursor="true">MQTLCLTLMTALMLLISASSVANPLSFLNDTPEFLPEHEAFEFSADVIEPGKVEVFWQIADGYYLYRDKLKFELNGELITPEQLPPAEPHEDEFFGLTQVYYFNLVVPLSYQSDTDTNITVTYMGCAEAGLCYPPTKQKISVPSTANQTTSATSPKTQADLANSLASDSKSTTLALFFLLGLGLAFTPCVFPMYPILSSVIAGNRNASKGRAFALSFTYVQGMALTYTLLGLLVASFGMQLQAAFQHPVVLISLSVLFAGLALSMFGVFNLQLPASLRDRLQQTSQNMEGGRYGSVFGLGIIAGLVASPCTTAPLSAALLYVGQSGDLVFGGSALYLLSLGMGLPLLIVGTLGAKLLPQSGPWMNTVKHLLGFMTLAVPVFLLERIVPATISSALWALLLLLTASYLLFALRQVSKPIVGTLGYALAVIMLAGAGYFGLQLAPATVATTAPSQQLSKDELGFITVTNQQELQQQLADAAAQGQPALVDFYADWCVACKEFDKYTFPDPAVRQALTGWRLIRIDVTASTLQDIELLEAYNILGLPSLLLFSPQGQELAQYRIAGFLKPQPFIGHIQAATASQR</sequence>
<comment type="similarity">
    <text evidence="2 18">Belongs to the thioredoxin family. DsbD subfamily.</text>
</comment>
<dbReference type="NCBIfam" id="NF001419">
    <property type="entry name" value="PRK00293.1"/>
    <property type="match status" value="1"/>
</dbReference>
<keyword evidence="15 18" id="KW-0676">Redox-active center</keyword>
<name>A0A8J6QGG5_9GAMM</name>
<dbReference type="Pfam" id="PF13899">
    <property type="entry name" value="Thioredoxin_7"/>
    <property type="match status" value="1"/>
</dbReference>
<dbReference type="PANTHER" id="PTHR32234:SF0">
    <property type="entry name" value="THIOL:DISULFIDE INTERCHANGE PROTEIN DSBD"/>
    <property type="match status" value="1"/>
</dbReference>
<evidence type="ECO:0000256" key="11">
    <source>
        <dbReference type="ARBA" id="ARBA00023002"/>
    </source>
</evidence>
<keyword evidence="14 18" id="KW-1015">Disulfide bond</keyword>
<evidence type="ECO:0000313" key="21">
    <source>
        <dbReference type="Proteomes" id="UP000638014"/>
    </source>
</evidence>
<keyword evidence="5 18" id="KW-0997">Cell inner membrane</keyword>
<evidence type="ECO:0000256" key="5">
    <source>
        <dbReference type="ARBA" id="ARBA00022519"/>
    </source>
</evidence>
<evidence type="ECO:0000256" key="18">
    <source>
        <dbReference type="HAMAP-Rule" id="MF_00399"/>
    </source>
</evidence>
<evidence type="ECO:0000256" key="2">
    <source>
        <dbReference type="ARBA" id="ARBA00007241"/>
    </source>
</evidence>
<accession>A0A8J6QGG5</accession>
<protein>
    <recommendedName>
        <fullName evidence="18">Thiol:disulfide interchange protein DsbD</fullName>
        <ecNumber evidence="18">1.8.1.8</ecNumber>
    </recommendedName>
    <alternativeName>
        <fullName evidence="18">Protein-disulfide reductase</fullName>
        <shortName evidence="18">Disulfide reductase</shortName>
    </alternativeName>
</protein>
<dbReference type="GO" id="GO:0005886">
    <property type="term" value="C:plasma membrane"/>
    <property type="evidence" value="ECO:0007669"/>
    <property type="project" value="UniProtKB-SubCell"/>
</dbReference>
<keyword evidence="13 18" id="KW-0472">Membrane</keyword>
<gene>
    <name evidence="18" type="primary">dsbD</name>
    <name evidence="20" type="ORF">IC617_00280</name>
</gene>
<dbReference type="InterPro" id="IPR036249">
    <property type="entry name" value="Thioredoxin-like_sf"/>
</dbReference>
<feature type="transmembrane region" description="Helical" evidence="18">
    <location>
        <begin position="249"/>
        <end position="273"/>
    </location>
</feature>
<comment type="catalytic activity">
    <reaction evidence="16 18">
        <text>[protein]-dithiol + NAD(+) = [protein]-disulfide + NADH + H(+)</text>
        <dbReference type="Rhea" id="RHEA:18749"/>
        <dbReference type="Rhea" id="RHEA-COMP:10593"/>
        <dbReference type="Rhea" id="RHEA-COMP:10594"/>
        <dbReference type="ChEBI" id="CHEBI:15378"/>
        <dbReference type="ChEBI" id="CHEBI:29950"/>
        <dbReference type="ChEBI" id="CHEBI:50058"/>
        <dbReference type="ChEBI" id="CHEBI:57540"/>
        <dbReference type="ChEBI" id="CHEBI:57945"/>
        <dbReference type="EC" id="1.8.1.8"/>
    </reaction>
</comment>
<dbReference type="InterPro" id="IPR003834">
    <property type="entry name" value="Cyt_c_assmbl_TM_dom"/>
</dbReference>
<dbReference type="EC" id="1.8.1.8" evidence="18"/>
<keyword evidence="21" id="KW-1185">Reference proteome</keyword>
<reference evidence="20" key="1">
    <citation type="submission" date="2020-09" db="EMBL/GenBank/DDBJ databases">
        <title>A novel bacterium of genus Neiella, isolated from South China Sea.</title>
        <authorList>
            <person name="Huang H."/>
            <person name="Mo K."/>
            <person name="Hu Y."/>
        </authorList>
    </citation>
    <scope>NUCLEOTIDE SEQUENCE</scope>
    <source>
        <strain evidence="20">HB171785</strain>
    </source>
</reference>
<dbReference type="Pfam" id="PF11412">
    <property type="entry name" value="DsbD_N"/>
    <property type="match status" value="1"/>
</dbReference>
<dbReference type="GO" id="GO:0047134">
    <property type="term" value="F:protein-disulfide reductase [NAD(P)H] activity"/>
    <property type="evidence" value="ECO:0007669"/>
    <property type="project" value="UniProtKB-UniRule"/>
</dbReference>
<dbReference type="InterPro" id="IPR017937">
    <property type="entry name" value="Thioredoxin_CS"/>
</dbReference>
<dbReference type="PROSITE" id="PS51352">
    <property type="entry name" value="THIOREDOXIN_2"/>
    <property type="match status" value="1"/>
</dbReference>
<dbReference type="Pfam" id="PF02683">
    <property type="entry name" value="DsbD_TM"/>
    <property type="match status" value="1"/>
</dbReference>
<dbReference type="PROSITE" id="PS00194">
    <property type="entry name" value="THIOREDOXIN_1"/>
    <property type="match status" value="1"/>
</dbReference>
<comment type="caution">
    <text evidence="20">The sequence shown here is derived from an EMBL/GenBank/DDBJ whole genome shotgun (WGS) entry which is preliminary data.</text>
</comment>
<keyword evidence="8 18" id="KW-0201">Cytochrome c-type biogenesis</keyword>
<keyword evidence="7 18" id="KW-0732">Signal</keyword>
<evidence type="ECO:0000256" key="6">
    <source>
        <dbReference type="ARBA" id="ARBA00022692"/>
    </source>
</evidence>
<dbReference type="EMBL" id="JACXAF010000001">
    <property type="protein sequence ID" value="MBD1387852.1"/>
    <property type="molecule type" value="Genomic_DNA"/>
</dbReference>
<keyword evidence="9 18" id="KW-0249">Electron transport</keyword>
<organism evidence="20 21">
    <name type="scientific">Neiella litorisoli</name>
    <dbReference type="NCBI Taxonomy" id="2771431"/>
    <lineage>
        <taxon>Bacteria</taxon>
        <taxon>Pseudomonadati</taxon>
        <taxon>Pseudomonadota</taxon>
        <taxon>Gammaproteobacteria</taxon>
        <taxon>Alteromonadales</taxon>
        <taxon>Echinimonadaceae</taxon>
        <taxon>Neiella</taxon>
    </lineage>
</organism>
<keyword evidence="6 18" id="KW-0812">Transmembrane</keyword>
<keyword evidence="4 18" id="KW-1003">Cell membrane</keyword>
<keyword evidence="10 18" id="KW-1133">Transmembrane helix</keyword>
<evidence type="ECO:0000256" key="13">
    <source>
        <dbReference type="ARBA" id="ARBA00023136"/>
    </source>
</evidence>
<dbReference type="SUPFAM" id="SSF52833">
    <property type="entry name" value="Thioredoxin-like"/>
    <property type="match status" value="1"/>
</dbReference>
<feature type="transmembrane region" description="Helical" evidence="18">
    <location>
        <begin position="217"/>
        <end position="237"/>
    </location>
</feature>
<comment type="catalytic activity">
    <reaction evidence="17 18">
        <text>[protein]-dithiol + NADP(+) = [protein]-disulfide + NADPH + H(+)</text>
        <dbReference type="Rhea" id="RHEA:18753"/>
        <dbReference type="Rhea" id="RHEA-COMP:10593"/>
        <dbReference type="Rhea" id="RHEA-COMP:10594"/>
        <dbReference type="ChEBI" id="CHEBI:15378"/>
        <dbReference type="ChEBI" id="CHEBI:29950"/>
        <dbReference type="ChEBI" id="CHEBI:50058"/>
        <dbReference type="ChEBI" id="CHEBI:57783"/>
        <dbReference type="ChEBI" id="CHEBI:58349"/>
        <dbReference type="EC" id="1.8.1.8"/>
    </reaction>
</comment>
<feature type="transmembrane region" description="Helical" evidence="18">
    <location>
        <begin position="393"/>
        <end position="411"/>
    </location>
</feature>
<dbReference type="SUPFAM" id="SSF74863">
    <property type="entry name" value="Thiol:disulfide interchange protein DsbD, N-terminal domain (DsbD-alpha)"/>
    <property type="match status" value="1"/>
</dbReference>
<dbReference type="InterPro" id="IPR035671">
    <property type="entry name" value="DsbD_gamma"/>
</dbReference>
<evidence type="ECO:0000256" key="7">
    <source>
        <dbReference type="ARBA" id="ARBA00022729"/>
    </source>
</evidence>
<dbReference type="Gene3D" id="2.60.40.1250">
    <property type="entry name" value="Thiol:disulfide interchange protein DsbD, N-terminal domain"/>
    <property type="match status" value="1"/>
</dbReference>
<dbReference type="InterPro" id="IPR036929">
    <property type="entry name" value="DsbDN_sf"/>
</dbReference>
<dbReference type="HAMAP" id="MF_00399">
    <property type="entry name" value="DbsD"/>
    <property type="match status" value="1"/>
</dbReference>
<dbReference type="CDD" id="cd02953">
    <property type="entry name" value="DsbDgamma"/>
    <property type="match status" value="1"/>
</dbReference>
<feature type="transmembrane region" description="Helical" evidence="18">
    <location>
        <begin position="294"/>
        <end position="322"/>
    </location>
</feature>
<feature type="chain" id="PRO_5035349810" description="Thiol:disulfide interchange protein DsbD" evidence="18">
    <location>
        <begin position="23"/>
        <end position="582"/>
    </location>
</feature>
<feature type="signal peptide" evidence="18">
    <location>
        <begin position="1"/>
        <end position="22"/>
    </location>
</feature>
<dbReference type="InterPro" id="IPR022910">
    <property type="entry name" value="Thiol_diS_interchange_DbsD"/>
</dbReference>
<dbReference type="InterPro" id="IPR028250">
    <property type="entry name" value="DsbDN"/>
</dbReference>
<evidence type="ECO:0000256" key="4">
    <source>
        <dbReference type="ARBA" id="ARBA00022475"/>
    </source>
</evidence>
<feature type="transmembrane region" description="Helical" evidence="18">
    <location>
        <begin position="418"/>
        <end position="439"/>
    </location>
</feature>
<evidence type="ECO:0000256" key="8">
    <source>
        <dbReference type="ARBA" id="ARBA00022748"/>
    </source>
</evidence>
<evidence type="ECO:0000256" key="10">
    <source>
        <dbReference type="ARBA" id="ARBA00022989"/>
    </source>
</evidence>
<feature type="transmembrane region" description="Helical" evidence="18">
    <location>
        <begin position="369"/>
        <end position="387"/>
    </location>
</feature>